<dbReference type="EMBL" id="PUIB01000018">
    <property type="protein sequence ID" value="PQO33116.1"/>
    <property type="molecule type" value="Genomic_DNA"/>
</dbReference>
<dbReference type="Proteomes" id="UP000239388">
    <property type="component" value="Unassembled WGS sequence"/>
</dbReference>
<dbReference type="RefSeq" id="WP_105356311.1">
    <property type="nucleotide sequence ID" value="NZ_PUIB01000018.1"/>
</dbReference>
<sequence>MNANAAVRTLVIVLNLAVASFGWAESPEQAATKYFEALEKSNKEALAEVVFEPSANRIGKSILAAGSMFRRKGQTEFFEMIFERVPSPAEMEAMTPIEAFAEYMCDPLPEDPADVTKRKILGVVPEGEEIAHVVYSVDGIPNLGEKSRDVITCVNQEGKWRVVVSTQVWEAYMNYLLRPAMARLSDGKAEQTKEGEPQ</sequence>
<reference evidence="2 3" key="1">
    <citation type="submission" date="2018-02" db="EMBL/GenBank/DDBJ databases">
        <title>Comparative genomes isolates from brazilian mangrove.</title>
        <authorList>
            <person name="Araujo J.E."/>
            <person name="Taketani R.G."/>
            <person name="Silva M.C.P."/>
            <person name="Loureco M.V."/>
            <person name="Andreote F.D."/>
        </authorList>
    </citation>
    <scope>NUCLEOTIDE SEQUENCE [LARGE SCALE GENOMIC DNA]</scope>
    <source>
        <strain evidence="2 3">NAP PRIS-MGV</strain>
    </source>
</reference>
<proteinExistence type="predicted"/>
<comment type="caution">
    <text evidence="2">The sequence shown here is derived from an EMBL/GenBank/DDBJ whole genome shotgun (WGS) entry which is preliminary data.</text>
</comment>
<evidence type="ECO:0008006" key="4">
    <source>
        <dbReference type="Google" id="ProtNLM"/>
    </source>
</evidence>
<gene>
    <name evidence="2" type="ORF">C5Y98_18470</name>
</gene>
<keyword evidence="1" id="KW-0732">Signal</keyword>
<name>A0A2S8FLS4_9BACT</name>
<evidence type="ECO:0000256" key="1">
    <source>
        <dbReference type="SAM" id="SignalP"/>
    </source>
</evidence>
<accession>A0A2S8FLS4</accession>
<feature type="signal peptide" evidence="1">
    <location>
        <begin position="1"/>
        <end position="24"/>
    </location>
</feature>
<protein>
    <recommendedName>
        <fullName evidence="4">Nuclear transport factor 2 family protein</fullName>
    </recommendedName>
</protein>
<feature type="chain" id="PRO_5015717387" description="Nuclear transport factor 2 family protein" evidence="1">
    <location>
        <begin position="25"/>
        <end position="198"/>
    </location>
</feature>
<evidence type="ECO:0000313" key="2">
    <source>
        <dbReference type="EMBL" id="PQO33116.1"/>
    </source>
</evidence>
<evidence type="ECO:0000313" key="3">
    <source>
        <dbReference type="Proteomes" id="UP000239388"/>
    </source>
</evidence>
<dbReference type="AlphaFoldDB" id="A0A2S8FLS4"/>
<organism evidence="2 3">
    <name type="scientific">Blastopirellula marina</name>
    <dbReference type="NCBI Taxonomy" id="124"/>
    <lineage>
        <taxon>Bacteria</taxon>
        <taxon>Pseudomonadati</taxon>
        <taxon>Planctomycetota</taxon>
        <taxon>Planctomycetia</taxon>
        <taxon>Pirellulales</taxon>
        <taxon>Pirellulaceae</taxon>
        <taxon>Blastopirellula</taxon>
    </lineage>
</organism>
<dbReference type="OrthoDB" id="280369at2"/>